<accession>A0ABX6DX80</accession>
<organism evidence="1 2">
    <name type="scientific">Kluyvera intermedia</name>
    <name type="common">Enterobacter intermedius</name>
    <dbReference type="NCBI Taxonomy" id="61648"/>
    <lineage>
        <taxon>Bacteria</taxon>
        <taxon>Pseudomonadati</taxon>
        <taxon>Pseudomonadota</taxon>
        <taxon>Gammaproteobacteria</taxon>
        <taxon>Enterobacterales</taxon>
        <taxon>Enterobacteriaceae</taxon>
        <taxon>Kluyvera</taxon>
    </lineage>
</organism>
<protein>
    <submittedName>
        <fullName evidence="1">ROK family protein</fullName>
    </submittedName>
</protein>
<dbReference type="InterPro" id="IPR000600">
    <property type="entry name" value="ROK"/>
</dbReference>
<dbReference type="PANTHER" id="PTHR18964:SF170">
    <property type="entry name" value="SUGAR KINASE"/>
    <property type="match status" value="1"/>
</dbReference>
<name>A0ABX6DX80_KLUIN</name>
<reference evidence="1 2" key="1">
    <citation type="submission" date="2019-10" db="EMBL/GenBank/DDBJ databases">
        <title>Complete genome sequencing of drug resistant plasmids in Kluyvera intermedia.</title>
        <authorList>
            <person name="Ke C."/>
            <person name="Jian S."/>
        </authorList>
    </citation>
    <scope>NUCLEOTIDE SEQUENCE [LARGE SCALE GENOMIC DNA]</scope>
    <source>
        <strain evidence="1 2">N2-1</strain>
    </source>
</reference>
<proteinExistence type="predicted"/>
<dbReference type="SUPFAM" id="SSF53067">
    <property type="entry name" value="Actin-like ATPase domain"/>
    <property type="match status" value="1"/>
</dbReference>
<dbReference type="RefSeq" id="WP_153743691.1">
    <property type="nucleotide sequence ID" value="NZ_CP045843.1"/>
</dbReference>
<evidence type="ECO:0000313" key="2">
    <source>
        <dbReference type="Proteomes" id="UP000344450"/>
    </source>
</evidence>
<dbReference type="Proteomes" id="UP000344450">
    <property type="component" value="Chromosome"/>
</dbReference>
<dbReference type="GeneID" id="91974383"/>
<dbReference type="PANTHER" id="PTHR18964">
    <property type="entry name" value="ROK (REPRESSOR, ORF, KINASE) FAMILY"/>
    <property type="match status" value="1"/>
</dbReference>
<dbReference type="Pfam" id="PF00480">
    <property type="entry name" value="ROK"/>
    <property type="match status" value="1"/>
</dbReference>
<sequence length="296" mass="31975">MATLLFDWGGSAIKYGVWAQDTLMDTGSVKTPASWEEMKVQLLEVYRDFQQHYDIQGVGVSAPGNVDAERGVIGGLSAIPYIHHFPIFDELTALFGLPVSIENDANAAGIAEAAVGAGRDYRHVLFVIVGSGVGGAILEDKVLRRGSHRYAGEFGLMTLQDGQTFSELGTAVAMAKRYAQRMSLAEDSVTGAEVFRLAEQGDAIAQEEVNQFYHWMAVGLFNLQVCYDPDCLIIGGGISSNDAIFAGIQARLTALVNEKQLAEFMPTLLLCQHRNNANLIGAAVSFAQQHGVSHSY</sequence>
<dbReference type="EMBL" id="CP045845">
    <property type="protein sequence ID" value="QGH31505.1"/>
    <property type="molecule type" value="Genomic_DNA"/>
</dbReference>
<dbReference type="Gene3D" id="3.30.420.40">
    <property type="match status" value="2"/>
</dbReference>
<dbReference type="InterPro" id="IPR043129">
    <property type="entry name" value="ATPase_NBD"/>
</dbReference>
<evidence type="ECO:0000313" key="1">
    <source>
        <dbReference type="EMBL" id="QGH31505.1"/>
    </source>
</evidence>
<keyword evidence="2" id="KW-1185">Reference proteome</keyword>
<gene>
    <name evidence="1" type="ORF">GHC21_18305</name>
</gene>